<name>A0A562NP01_9RHOB</name>
<evidence type="ECO:0000313" key="3">
    <source>
        <dbReference type="Proteomes" id="UP000316225"/>
    </source>
</evidence>
<dbReference type="OrthoDB" id="9799053at2"/>
<sequence length="115" mass="12676">MEQFVHMSTEGIAPEVSHPEAANVISGNPQFTSWEADVAEGGISAGRWQTTPGKWHFTNECWEFVRIISGVSIITPEGGAPQTVRAGDSFVMRDGFTGTWECVETTLKDYVIREL</sequence>
<protein>
    <recommendedName>
        <fullName evidence="1">(S)-ureidoglycine aminohydrolase cupin domain-containing protein</fullName>
    </recommendedName>
</protein>
<dbReference type="SUPFAM" id="SSF51182">
    <property type="entry name" value="RmlC-like cupins"/>
    <property type="match status" value="1"/>
</dbReference>
<dbReference type="InterPro" id="IPR014710">
    <property type="entry name" value="RmlC-like_jellyroll"/>
</dbReference>
<evidence type="ECO:0000313" key="2">
    <source>
        <dbReference type="EMBL" id="TWI33949.1"/>
    </source>
</evidence>
<dbReference type="PANTHER" id="PTHR40943">
    <property type="entry name" value="CYTOPLASMIC PROTEIN-RELATED"/>
    <property type="match status" value="1"/>
</dbReference>
<dbReference type="PANTHER" id="PTHR40943:SF1">
    <property type="entry name" value="CYTOPLASMIC PROTEIN"/>
    <property type="match status" value="1"/>
</dbReference>
<proteinExistence type="predicted"/>
<feature type="domain" description="(S)-ureidoglycine aminohydrolase cupin" evidence="1">
    <location>
        <begin position="40"/>
        <end position="110"/>
    </location>
</feature>
<dbReference type="CDD" id="cd02227">
    <property type="entry name" value="cupin_TM1112-like"/>
    <property type="match status" value="1"/>
</dbReference>
<accession>A0A562NP01</accession>
<comment type="caution">
    <text evidence="2">The sequence shown here is derived from an EMBL/GenBank/DDBJ whole genome shotgun (WGS) entry which is preliminary data.</text>
</comment>
<dbReference type="AlphaFoldDB" id="A0A562NP01"/>
<dbReference type="RefSeq" id="WP_145398113.1">
    <property type="nucleotide sequence ID" value="NZ_VLKU01000006.1"/>
</dbReference>
<dbReference type="InterPro" id="IPR011051">
    <property type="entry name" value="RmlC_Cupin_sf"/>
</dbReference>
<keyword evidence="3" id="KW-1185">Reference proteome</keyword>
<gene>
    <name evidence="2" type="ORF">IQ24_02316</name>
</gene>
<dbReference type="Gene3D" id="2.60.120.10">
    <property type="entry name" value="Jelly Rolls"/>
    <property type="match status" value="1"/>
</dbReference>
<evidence type="ECO:0000259" key="1">
    <source>
        <dbReference type="Pfam" id="PF05899"/>
    </source>
</evidence>
<reference evidence="2 3" key="1">
    <citation type="journal article" date="2015" name="Stand. Genomic Sci.">
        <title>Genomic Encyclopedia of Bacterial and Archaeal Type Strains, Phase III: the genomes of soil and plant-associated and newly described type strains.</title>
        <authorList>
            <person name="Whitman W.B."/>
            <person name="Woyke T."/>
            <person name="Klenk H.P."/>
            <person name="Zhou Y."/>
            <person name="Lilburn T.G."/>
            <person name="Beck B.J."/>
            <person name="De Vos P."/>
            <person name="Vandamme P."/>
            <person name="Eisen J.A."/>
            <person name="Garrity G."/>
            <person name="Hugenholtz P."/>
            <person name="Kyrpides N.C."/>
        </authorList>
    </citation>
    <scope>NUCLEOTIDE SEQUENCE [LARGE SCALE GENOMIC DNA]</scope>
    <source>
        <strain evidence="2 3">CGMCC 1.5364</strain>
    </source>
</reference>
<dbReference type="Proteomes" id="UP000316225">
    <property type="component" value="Unassembled WGS sequence"/>
</dbReference>
<organism evidence="2 3">
    <name type="scientific">Paracoccus sulfuroxidans</name>
    <dbReference type="NCBI Taxonomy" id="384678"/>
    <lineage>
        <taxon>Bacteria</taxon>
        <taxon>Pseudomonadati</taxon>
        <taxon>Pseudomonadota</taxon>
        <taxon>Alphaproteobacteria</taxon>
        <taxon>Rhodobacterales</taxon>
        <taxon>Paracoccaceae</taxon>
        <taxon>Paracoccus</taxon>
    </lineage>
</organism>
<dbReference type="Pfam" id="PF05899">
    <property type="entry name" value="Cupin_3"/>
    <property type="match status" value="1"/>
</dbReference>
<dbReference type="EMBL" id="VLKU01000006">
    <property type="protein sequence ID" value="TWI33949.1"/>
    <property type="molecule type" value="Genomic_DNA"/>
</dbReference>
<dbReference type="InterPro" id="IPR008579">
    <property type="entry name" value="UGlyAH_Cupin_dom"/>
</dbReference>